<name>A0A1G5KP06_9FIRM</name>
<keyword evidence="3" id="KW-1185">Reference proteome</keyword>
<keyword evidence="2" id="KW-0808">Transferase</keyword>
<dbReference type="Gene3D" id="3.40.630.30">
    <property type="match status" value="1"/>
</dbReference>
<evidence type="ECO:0000259" key="1">
    <source>
        <dbReference type="PROSITE" id="PS51186"/>
    </source>
</evidence>
<reference evidence="2 3" key="1">
    <citation type="submission" date="2016-10" db="EMBL/GenBank/DDBJ databases">
        <authorList>
            <person name="de Groot N.N."/>
        </authorList>
    </citation>
    <scope>NUCLEOTIDE SEQUENCE [LARGE SCALE GENOMIC DNA]</scope>
    <source>
        <strain evidence="2 3">DSM 18978</strain>
    </source>
</reference>
<gene>
    <name evidence="2" type="ORF">SAMN03080606_03650</name>
</gene>
<evidence type="ECO:0000313" key="3">
    <source>
        <dbReference type="Proteomes" id="UP000198636"/>
    </source>
</evidence>
<dbReference type="InterPro" id="IPR000182">
    <property type="entry name" value="GNAT_dom"/>
</dbReference>
<dbReference type="PROSITE" id="PS51186">
    <property type="entry name" value="GNAT"/>
    <property type="match status" value="1"/>
</dbReference>
<dbReference type="InterPro" id="IPR016181">
    <property type="entry name" value="Acyl_CoA_acyltransferase"/>
</dbReference>
<accession>A0A1G5KP06</accession>
<dbReference type="SUPFAM" id="SSF55729">
    <property type="entry name" value="Acyl-CoA N-acyltransferases (Nat)"/>
    <property type="match status" value="1"/>
</dbReference>
<dbReference type="AlphaFoldDB" id="A0A1G5KP06"/>
<proteinExistence type="predicted"/>
<dbReference type="Pfam" id="PF00583">
    <property type="entry name" value="Acetyltransf_1"/>
    <property type="match status" value="1"/>
</dbReference>
<feature type="domain" description="N-acetyltransferase" evidence="1">
    <location>
        <begin position="4"/>
        <end position="154"/>
    </location>
</feature>
<dbReference type="EMBL" id="FMUS01000029">
    <property type="protein sequence ID" value="SCZ02327.1"/>
    <property type="molecule type" value="Genomic_DNA"/>
</dbReference>
<evidence type="ECO:0000313" key="2">
    <source>
        <dbReference type="EMBL" id="SCZ02327.1"/>
    </source>
</evidence>
<protein>
    <submittedName>
        <fullName evidence="2">Acetyltransferase (GNAT) domain-containing protein</fullName>
    </submittedName>
</protein>
<sequence length="154" mass="17793">MIYLNLRRAKPNESDVLNFIAFESESIWGEDESYMDLFSQEYKVTKNMIENDYVYVMEDDKGIIGFFAILKKDNETSELELFYIKKSFIGKGYGTLLWTNMISICKEKGIRKIGLVGSSDVANFYKKLGAKEIGEMKSLLKVGRIVSKFEYKIV</sequence>
<dbReference type="CDD" id="cd04301">
    <property type="entry name" value="NAT_SF"/>
    <property type="match status" value="1"/>
</dbReference>
<dbReference type="GO" id="GO:0016747">
    <property type="term" value="F:acyltransferase activity, transferring groups other than amino-acyl groups"/>
    <property type="evidence" value="ECO:0007669"/>
    <property type="project" value="InterPro"/>
</dbReference>
<organism evidence="2 3">
    <name type="scientific">Alkaliphilus peptidifermentans DSM 18978</name>
    <dbReference type="NCBI Taxonomy" id="1120976"/>
    <lineage>
        <taxon>Bacteria</taxon>
        <taxon>Bacillati</taxon>
        <taxon>Bacillota</taxon>
        <taxon>Clostridia</taxon>
        <taxon>Peptostreptococcales</taxon>
        <taxon>Natronincolaceae</taxon>
        <taxon>Alkaliphilus</taxon>
    </lineage>
</organism>
<dbReference type="Proteomes" id="UP000198636">
    <property type="component" value="Unassembled WGS sequence"/>
</dbReference>
<dbReference type="STRING" id="1120976.SAMN03080606_03650"/>